<evidence type="ECO:0000313" key="7">
    <source>
        <dbReference type="EMBL" id="CAD5232541.1"/>
    </source>
</evidence>
<dbReference type="PANTHER" id="PTHR48043">
    <property type="entry name" value="EG:EG0003.4 PROTEIN-RELATED"/>
    <property type="match status" value="1"/>
</dbReference>
<dbReference type="SMR" id="A0A7I8XIN4"/>
<keyword evidence="6" id="KW-0812">Transmembrane</keyword>
<dbReference type="EMBL" id="CAJFDI010000005">
    <property type="protein sequence ID" value="CAD5232541.1"/>
    <property type="molecule type" value="Genomic_DNA"/>
</dbReference>
<evidence type="ECO:0000256" key="1">
    <source>
        <dbReference type="ARBA" id="ARBA00009995"/>
    </source>
</evidence>
<gene>
    <name evidence="7" type="ORF">BXYJ_LOCUS12632</name>
</gene>
<organism evidence="7 8">
    <name type="scientific">Bursaphelenchus xylophilus</name>
    <name type="common">Pinewood nematode worm</name>
    <name type="synonym">Aphelenchoides xylophilus</name>
    <dbReference type="NCBI Taxonomy" id="6326"/>
    <lineage>
        <taxon>Eukaryota</taxon>
        <taxon>Metazoa</taxon>
        <taxon>Ecdysozoa</taxon>
        <taxon>Nematoda</taxon>
        <taxon>Chromadorea</taxon>
        <taxon>Rhabditida</taxon>
        <taxon>Tylenchina</taxon>
        <taxon>Tylenchomorpha</taxon>
        <taxon>Aphelenchoidea</taxon>
        <taxon>Aphelenchoididae</taxon>
        <taxon>Bursaphelenchus</taxon>
    </lineage>
</organism>
<evidence type="ECO:0000256" key="3">
    <source>
        <dbReference type="ARBA" id="ARBA00022676"/>
    </source>
</evidence>
<evidence type="ECO:0000256" key="6">
    <source>
        <dbReference type="SAM" id="Phobius"/>
    </source>
</evidence>
<dbReference type="Gene3D" id="3.40.50.2000">
    <property type="entry name" value="Glycogen Phosphorylase B"/>
    <property type="match status" value="1"/>
</dbReference>
<accession>A0A7I8XIN4</accession>
<keyword evidence="4" id="KW-0808">Transferase</keyword>
<dbReference type="InterPro" id="IPR050271">
    <property type="entry name" value="UDP-glycosyltransferase"/>
</dbReference>
<keyword evidence="8" id="KW-1185">Reference proteome</keyword>
<dbReference type="CDD" id="cd03784">
    <property type="entry name" value="GT1_Gtf-like"/>
    <property type="match status" value="1"/>
</dbReference>
<reference evidence="7" key="1">
    <citation type="submission" date="2020-09" db="EMBL/GenBank/DDBJ databases">
        <authorList>
            <person name="Kikuchi T."/>
        </authorList>
    </citation>
    <scope>NUCLEOTIDE SEQUENCE</scope>
    <source>
        <strain evidence="7">Ka4C1</strain>
    </source>
</reference>
<protein>
    <recommendedName>
        <fullName evidence="2">glucuronosyltransferase</fullName>
        <ecNumber evidence="2">2.4.1.17</ecNumber>
    </recommendedName>
</protein>
<dbReference type="SUPFAM" id="SSF53756">
    <property type="entry name" value="UDP-Glycosyltransferase/glycogen phosphorylase"/>
    <property type="match status" value="1"/>
</dbReference>
<dbReference type="FunFam" id="3.40.50.2000:FF:000021">
    <property type="entry name" value="UDP-glucuronosyltransferase"/>
    <property type="match status" value="1"/>
</dbReference>
<feature type="transmembrane region" description="Helical" evidence="6">
    <location>
        <begin position="461"/>
        <end position="488"/>
    </location>
</feature>
<dbReference type="Proteomes" id="UP000582659">
    <property type="component" value="Unassembled WGS sequence"/>
</dbReference>
<comment type="caution">
    <text evidence="7">The sequence shown here is derived from an EMBL/GenBank/DDBJ whole genome shotgun (WGS) entry which is preliminary data.</text>
</comment>
<dbReference type="EC" id="2.4.1.17" evidence="2"/>
<dbReference type="PANTHER" id="PTHR48043:SF143">
    <property type="entry name" value="UDP-GLUCURONOSYLTRANSFERASE"/>
    <property type="match status" value="1"/>
</dbReference>
<dbReference type="EMBL" id="CAJFCV020000005">
    <property type="protein sequence ID" value="CAG9125152.1"/>
    <property type="molecule type" value="Genomic_DNA"/>
</dbReference>
<dbReference type="InterPro" id="IPR002213">
    <property type="entry name" value="UDP_glucos_trans"/>
</dbReference>
<evidence type="ECO:0000313" key="8">
    <source>
        <dbReference type="Proteomes" id="UP000659654"/>
    </source>
</evidence>
<evidence type="ECO:0000256" key="4">
    <source>
        <dbReference type="ARBA" id="ARBA00022679"/>
    </source>
</evidence>
<dbReference type="Pfam" id="PF00201">
    <property type="entry name" value="UDPGT"/>
    <property type="match status" value="1"/>
</dbReference>
<dbReference type="AlphaFoldDB" id="A0A7I8XIN4"/>
<evidence type="ECO:0000256" key="5">
    <source>
        <dbReference type="ARBA" id="ARBA00047475"/>
    </source>
</evidence>
<sequence length="497" mass="56343">MIQNGRVGDALARGGHNVTVLELDLAITPGSLKQVKHADLWTETFDWPDRVPGEFYISDPITFTSIDLITGLPEFLEMFGGSCLAILKSPHIMNRIRDANFDVIMFEQFDFCPFFISHLLGIKVKVWMSSCPIMEHQASLSGVPPAYSYVPVADGSTCSDKMTFPERFVNVLLAYGLENVYLRYWNAYHDRLKQEFGPNFPNPLDLAKTVDLVFINTDELVDFPRPLPPNVIHVGGLGMKNVDTKLPSPFDELMTRGNKGVIYFSFGTMVSTNHLGERYMSNILETFRKFDDYFFIVKATKNDTSTLEYAKNIKNVYVSTWIPQPGVLAHPRLKFFITHGGYNGIMEASRFSVPLLAIGVFGDQTRNAKLVERNGWGVSLEKTSLLHGTKEFEEKIREMISNPKYKQNAIRTTKLLRTKPQSGEQRLLAYMKFLEENEGHLPELKSIANQLTTIQYYNIDVWGVVFASVFSVVGLLFWLVKGVVGFLLSSLRKEKLE</sequence>
<dbReference type="Proteomes" id="UP000659654">
    <property type="component" value="Unassembled WGS sequence"/>
</dbReference>
<proteinExistence type="inferred from homology"/>
<keyword evidence="6" id="KW-0472">Membrane</keyword>
<dbReference type="GO" id="GO:0015020">
    <property type="term" value="F:glucuronosyltransferase activity"/>
    <property type="evidence" value="ECO:0007669"/>
    <property type="project" value="UniProtKB-EC"/>
</dbReference>
<keyword evidence="3" id="KW-0328">Glycosyltransferase</keyword>
<dbReference type="OrthoDB" id="5835829at2759"/>
<name>A0A7I8XIN4_BURXY</name>
<evidence type="ECO:0000256" key="2">
    <source>
        <dbReference type="ARBA" id="ARBA00012544"/>
    </source>
</evidence>
<comment type="similarity">
    <text evidence="1">Belongs to the UDP-glycosyltransferase family.</text>
</comment>
<comment type="catalytic activity">
    <reaction evidence="5">
        <text>glucuronate acceptor + UDP-alpha-D-glucuronate = acceptor beta-D-glucuronoside + UDP + H(+)</text>
        <dbReference type="Rhea" id="RHEA:21032"/>
        <dbReference type="ChEBI" id="CHEBI:15378"/>
        <dbReference type="ChEBI" id="CHEBI:58052"/>
        <dbReference type="ChEBI" id="CHEBI:58223"/>
        <dbReference type="ChEBI" id="CHEBI:132367"/>
        <dbReference type="ChEBI" id="CHEBI:132368"/>
        <dbReference type="EC" id="2.4.1.17"/>
    </reaction>
</comment>
<keyword evidence="6" id="KW-1133">Transmembrane helix</keyword>